<evidence type="ECO:0000256" key="1">
    <source>
        <dbReference type="SAM" id="MobiDB-lite"/>
    </source>
</evidence>
<feature type="region of interest" description="Disordered" evidence="1">
    <location>
        <begin position="357"/>
        <end position="383"/>
    </location>
</feature>
<proteinExistence type="predicted"/>
<evidence type="ECO:0000259" key="2">
    <source>
        <dbReference type="Pfam" id="PF20103"/>
    </source>
</evidence>
<dbReference type="KEGG" id="prv:G7070_11515"/>
<organism evidence="3 4">
    <name type="scientific">Propioniciclava coleopterorum</name>
    <dbReference type="NCBI Taxonomy" id="2714937"/>
    <lineage>
        <taxon>Bacteria</taxon>
        <taxon>Bacillati</taxon>
        <taxon>Actinomycetota</taxon>
        <taxon>Actinomycetes</taxon>
        <taxon>Propionibacteriales</taxon>
        <taxon>Propionibacteriaceae</taxon>
        <taxon>Propioniciclava</taxon>
    </lineage>
</organism>
<feature type="compositionally biased region" description="Pro residues" evidence="1">
    <location>
        <begin position="359"/>
        <end position="371"/>
    </location>
</feature>
<dbReference type="InterPro" id="IPR045472">
    <property type="entry name" value="DUF6493"/>
</dbReference>
<dbReference type="Proteomes" id="UP000501058">
    <property type="component" value="Chromosome"/>
</dbReference>
<name>A0A6G7Y7B2_9ACTN</name>
<dbReference type="RefSeq" id="WP_166233859.1">
    <property type="nucleotide sequence ID" value="NZ_CP049865.1"/>
</dbReference>
<sequence length="844" mass="87714">MTDLAARRSLLKRGATGTGPDTLPALDAAFDGADEAERAALARTVPASRLLRAEGWTPRAALVLAALGAPRAVAEAMASWEVRQFPDARSQALADVLAGALAGRDADWGARFLDQLAQAGGEPRMAVATARAVKAAHDLRPESADYLEWWLYAEVPAPDALPGHLRAHPEQWHEFWALFRVEPLGGDWRLVDERQAPDWAAAVAELAADPAVRARLLDESLAALLRDFAPRAVTWYPRVHRGLEPTPAETMARWGTHVAVLAAAPSVAVGLAQDTLRAALAGGARPSTEQVAALLDAPVFERTEKKLLAGQVALLADVVAAAPEASGPVGEVVASVVGRLPADVARRASALLPAAVAAPEPPRASTPPVDVPGPRRADLPPLPWDPPPLEGEALRDAVASFLEGVGDGTLLPGMMAALDGLDAAPASLAVAPAWRSLADRALAVAEGDLDASRSSPRRHLAVRLRAWLGLPVPHLDFRGFRRHVFLADDAPVPPDAEVSERTATTHRLGADGTEEVVEIHTFRAGYRMIATHGPGALLVEALRPGVVEQVALAPLPATALDWVRGRHAVGEGTFGSGDPTPPRLLYTAPGSGAGPRASYADRALDTTRVPQEYGHRVEEAREQDGYAQLAQWAGVLYANNPDVLAAHFSPALSAAVAVVNVRGVPEVFAALGASRRLVGGPTAFALALGLSAKEAGHRAATAEALAALAEANLLAPDVLADELAALLADHAIYAGRVAAALTDAASIGALAGHRVLQVIAALLPATAEVRGAGTLYEAGAELARAYGSPVPTPAELARRARGTSAAALALRALAAEPPRGTPLAAEAARLAAASLETPPPSLRR</sequence>
<dbReference type="AlphaFoldDB" id="A0A6G7Y7B2"/>
<feature type="domain" description="DUF6493" evidence="2">
    <location>
        <begin position="188"/>
        <end position="278"/>
    </location>
</feature>
<accession>A0A6G7Y7B2</accession>
<keyword evidence="4" id="KW-1185">Reference proteome</keyword>
<evidence type="ECO:0000313" key="3">
    <source>
        <dbReference type="EMBL" id="QIK72784.1"/>
    </source>
</evidence>
<protein>
    <recommendedName>
        <fullName evidence="2">DUF6493 domain-containing protein</fullName>
    </recommendedName>
</protein>
<gene>
    <name evidence="3" type="ORF">G7070_11515</name>
</gene>
<dbReference type="EMBL" id="CP049865">
    <property type="protein sequence ID" value="QIK72784.1"/>
    <property type="molecule type" value="Genomic_DNA"/>
</dbReference>
<dbReference type="Pfam" id="PF20103">
    <property type="entry name" value="DUF6493"/>
    <property type="match status" value="1"/>
</dbReference>
<evidence type="ECO:0000313" key="4">
    <source>
        <dbReference type="Proteomes" id="UP000501058"/>
    </source>
</evidence>
<reference evidence="3 4" key="1">
    <citation type="submission" date="2020-03" db="EMBL/GenBank/DDBJ databases">
        <title>Propioniciclava sp. nov., isolated from Hydrophilus acuminatus.</title>
        <authorList>
            <person name="Hyun D.-W."/>
            <person name="Bae J.-W."/>
        </authorList>
    </citation>
    <scope>NUCLEOTIDE SEQUENCE [LARGE SCALE GENOMIC DNA]</scope>
    <source>
        <strain evidence="3 4">HDW11</strain>
    </source>
</reference>